<dbReference type="EMBL" id="VZRA01000001">
    <property type="protein sequence ID" value="KAB0671066.1"/>
    <property type="molecule type" value="Genomic_DNA"/>
</dbReference>
<organism evidence="2 3">
    <name type="scientific">Oryzomonas sagensis</name>
    <dbReference type="NCBI Taxonomy" id="2603857"/>
    <lineage>
        <taxon>Bacteria</taxon>
        <taxon>Pseudomonadati</taxon>
        <taxon>Thermodesulfobacteriota</taxon>
        <taxon>Desulfuromonadia</taxon>
        <taxon>Geobacterales</taxon>
        <taxon>Geobacteraceae</taxon>
        <taxon>Oryzomonas</taxon>
    </lineage>
</organism>
<evidence type="ECO:0000259" key="1">
    <source>
        <dbReference type="Pfam" id="PF13643"/>
    </source>
</evidence>
<dbReference type="InterPro" id="IPR025285">
    <property type="entry name" value="DUF4145"/>
</dbReference>
<dbReference type="RefSeq" id="WP_151154550.1">
    <property type="nucleotide sequence ID" value="NZ_VZRA01000001.1"/>
</dbReference>
<evidence type="ECO:0000313" key="3">
    <source>
        <dbReference type="Proteomes" id="UP000798046"/>
    </source>
</evidence>
<gene>
    <name evidence="2" type="ORF">F6V30_00290</name>
</gene>
<dbReference type="Pfam" id="PF13643">
    <property type="entry name" value="DUF4145"/>
    <property type="match status" value="1"/>
</dbReference>
<comment type="caution">
    <text evidence="2">The sequence shown here is derived from an EMBL/GenBank/DDBJ whole genome shotgun (WGS) entry which is preliminary data.</text>
</comment>
<dbReference type="Proteomes" id="UP000798046">
    <property type="component" value="Unassembled WGS sequence"/>
</dbReference>
<proteinExistence type="predicted"/>
<sequence>MTAKGKISENMVENKTKGRELQAYCPDCRRDREHVVVVSVDTYFSEDFNEYSGISAEDNYQVIKCRCGCLSFRHLNWFSEFQDQEASGYTEILYPPRKPDSLPVKKFQNVPTLISKIYEETIKTFNDGSYTLCAAGLRVIVEGICEVNGVKDGPVTRQQKDGSDKDCRSNRLEGKIYGLCEKDILTKKSADMLHEHRFLGNGAVHDLAEPGERELRIAIELIEHILEDIFVMPQKAETLKKIRLRAKIKSVDPA</sequence>
<reference evidence="2 3" key="1">
    <citation type="journal article" date="2020" name="Microorganisms">
        <title>Description of Three Novel Members in the Family Geobacteraceae, Oryzomonas japonicum gen. nov., sp. nov., Oryzomonas sagensis sp. nov., and Oryzomonas ruber sp. nov.</title>
        <authorList>
            <person name="Xu Z."/>
            <person name="Masuda Y."/>
            <person name="Hayakawa C."/>
            <person name="Ushijima N."/>
            <person name="Kawano K."/>
            <person name="Shiratori Y."/>
            <person name="Senoo K."/>
            <person name="Itoh H."/>
        </authorList>
    </citation>
    <scope>NUCLEOTIDE SEQUENCE [LARGE SCALE GENOMIC DNA]</scope>
    <source>
        <strain evidence="2 3">Red100</strain>
    </source>
</reference>
<feature type="domain" description="DUF4145" evidence="1">
    <location>
        <begin position="120"/>
        <end position="223"/>
    </location>
</feature>
<accession>A0ABQ6TPU6</accession>
<evidence type="ECO:0000313" key="2">
    <source>
        <dbReference type="EMBL" id="KAB0671066.1"/>
    </source>
</evidence>
<keyword evidence="3" id="KW-1185">Reference proteome</keyword>
<name>A0ABQ6TPU6_9BACT</name>
<protein>
    <submittedName>
        <fullName evidence="2">DUF4145 domain-containing protein</fullName>
    </submittedName>
</protein>